<reference evidence="11" key="2">
    <citation type="submission" date="2023-05" db="EMBL/GenBank/DDBJ databases">
        <authorList>
            <person name="Schelkunov M.I."/>
        </authorList>
    </citation>
    <scope>NUCLEOTIDE SEQUENCE</scope>
    <source>
        <strain evidence="11">Hsosn_3</strain>
        <tissue evidence="11">Leaf</tissue>
    </source>
</reference>
<protein>
    <submittedName>
        <fullName evidence="11">Dof-type domain-containing protein</fullName>
    </submittedName>
</protein>
<dbReference type="PANTHER" id="PTHR31089">
    <property type="entry name" value="CYCLIC DOF FACTOR 2"/>
    <property type="match status" value="1"/>
</dbReference>
<keyword evidence="4" id="KW-0805">Transcription regulation</keyword>
<evidence type="ECO:0000313" key="11">
    <source>
        <dbReference type="EMBL" id="KAK1373377.1"/>
    </source>
</evidence>
<organism evidence="11 12">
    <name type="scientific">Heracleum sosnowskyi</name>
    <dbReference type="NCBI Taxonomy" id="360622"/>
    <lineage>
        <taxon>Eukaryota</taxon>
        <taxon>Viridiplantae</taxon>
        <taxon>Streptophyta</taxon>
        <taxon>Embryophyta</taxon>
        <taxon>Tracheophyta</taxon>
        <taxon>Spermatophyta</taxon>
        <taxon>Magnoliopsida</taxon>
        <taxon>eudicotyledons</taxon>
        <taxon>Gunneridae</taxon>
        <taxon>Pentapetalae</taxon>
        <taxon>asterids</taxon>
        <taxon>campanulids</taxon>
        <taxon>Apiales</taxon>
        <taxon>Apiaceae</taxon>
        <taxon>Apioideae</taxon>
        <taxon>apioid superclade</taxon>
        <taxon>Tordylieae</taxon>
        <taxon>Tordyliinae</taxon>
        <taxon>Heracleum</taxon>
    </lineage>
</organism>
<evidence type="ECO:0000256" key="8">
    <source>
        <dbReference type="PROSITE-ProRule" id="PRU00071"/>
    </source>
</evidence>
<evidence type="ECO:0000313" key="12">
    <source>
        <dbReference type="Proteomes" id="UP001237642"/>
    </source>
</evidence>
<evidence type="ECO:0000256" key="1">
    <source>
        <dbReference type="ARBA" id="ARBA00022723"/>
    </source>
</evidence>
<dbReference type="GO" id="GO:0003677">
    <property type="term" value="F:DNA binding"/>
    <property type="evidence" value="ECO:0007669"/>
    <property type="project" value="UniProtKB-UniRule"/>
</dbReference>
<accession>A0AAD8HVU1</accession>
<keyword evidence="3" id="KW-0862">Zinc</keyword>
<dbReference type="PANTHER" id="PTHR31089:SF1">
    <property type="entry name" value="CYCLIC DOF FACTOR 3"/>
    <property type="match status" value="1"/>
</dbReference>
<evidence type="ECO:0000256" key="3">
    <source>
        <dbReference type="ARBA" id="ARBA00022833"/>
    </source>
</evidence>
<keyword evidence="7 8" id="KW-0539">Nucleus</keyword>
<evidence type="ECO:0000256" key="2">
    <source>
        <dbReference type="ARBA" id="ARBA00022771"/>
    </source>
</evidence>
<feature type="compositionally biased region" description="Basic and acidic residues" evidence="9">
    <location>
        <begin position="56"/>
        <end position="77"/>
    </location>
</feature>
<name>A0AAD8HVU1_9APIA</name>
<evidence type="ECO:0000256" key="4">
    <source>
        <dbReference type="ARBA" id="ARBA00023015"/>
    </source>
</evidence>
<keyword evidence="1" id="KW-0479">Metal-binding</keyword>
<dbReference type="PROSITE" id="PS01361">
    <property type="entry name" value="ZF_DOF_1"/>
    <property type="match status" value="1"/>
</dbReference>
<dbReference type="EMBL" id="JAUIZM010000007">
    <property type="protein sequence ID" value="KAK1373377.1"/>
    <property type="molecule type" value="Genomic_DNA"/>
</dbReference>
<keyword evidence="2 8" id="KW-0863">Zinc-finger</keyword>
<comment type="caution">
    <text evidence="11">The sequence shown here is derived from an EMBL/GenBank/DDBJ whole genome shotgun (WGS) entry which is preliminary data.</text>
</comment>
<comment type="subcellular location">
    <subcellularLocation>
        <location evidence="8">Nucleus</location>
    </subcellularLocation>
</comment>
<gene>
    <name evidence="11" type="ORF">POM88_029570</name>
</gene>
<evidence type="ECO:0000256" key="9">
    <source>
        <dbReference type="SAM" id="MobiDB-lite"/>
    </source>
</evidence>
<dbReference type="GO" id="GO:0008270">
    <property type="term" value="F:zinc ion binding"/>
    <property type="evidence" value="ECO:0007669"/>
    <property type="project" value="UniProtKB-KW"/>
</dbReference>
<evidence type="ECO:0000259" key="10">
    <source>
        <dbReference type="PROSITE" id="PS50884"/>
    </source>
</evidence>
<dbReference type="GO" id="GO:0005634">
    <property type="term" value="C:nucleus"/>
    <property type="evidence" value="ECO:0007669"/>
    <property type="project" value="UniProtKB-SubCell"/>
</dbReference>
<reference evidence="11" key="1">
    <citation type="submission" date="2023-02" db="EMBL/GenBank/DDBJ databases">
        <title>Genome of toxic invasive species Heracleum sosnowskyi carries increased number of genes despite the absence of recent whole-genome duplications.</title>
        <authorList>
            <person name="Schelkunov M."/>
            <person name="Shtratnikova V."/>
            <person name="Makarenko M."/>
            <person name="Klepikova A."/>
            <person name="Omelchenko D."/>
            <person name="Novikova G."/>
            <person name="Obukhova E."/>
            <person name="Bogdanov V."/>
            <person name="Penin A."/>
            <person name="Logacheva M."/>
        </authorList>
    </citation>
    <scope>NUCLEOTIDE SEQUENCE</scope>
    <source>
        <strain evidence="11">Hsosn_3</strain>
        <tissue evidence="11">Leaf</tissue>
    </source>
</reference>
<dbReference type="Proteomes" id="UP001237642">
    <property type="component" value="Unassembled WGS sequence"/>
</dbReference>
<feature type="domain" description="Dof-type" evidence="10">
    <location>
        <begin position="124"/>
        <end position="178"/>
    </location>
</feature>
<feature type="compositionally biased region" description="Polar residues" evidence="9">
    <location>
        <begin position="78"/>
        <end position="92"/>
    </location>
</feature>
<sequence>MGEEKDLGIKLFGKKIVLTDNEKIPAISGQDSGHLRSGVDNFKVEDDAEAQMDLVEGQKENKPKDKADLPITEDSKVSAESSDSPKTPSINEENAMIKPPNTDTEQGDTTDSQQKTLKKPDKILPCPRCNSMDTKFCYYNNYNVSQPRHFCKSCQRYWTAGGTMRNMPVGAGRRKNKSSDSNSRHITIPEALRAAHINTANGIHNATLKNRETVLSFGAHTSLCEPVSSVLSVTEKKVRNSIQNGIYEQGISIPCKGGDFIDDCSSGSSIKNLNVKMEGKKDGIAETEVQNIQGFTSQVPFHPALPWPCPWNSTVPMQAICPPGFPFPCYTIPYWNYNVPGSWNMPWLPPPPQVTNQDAPICDSKSQILGKHSREGDLLRPVNYLDKEHCKLNNVEKSVVVPKIIRIDDLDEEAKGSIFASLGIKTDTITKAFQHKKDEKDHVVKPSPVLQANPAAMSRSLRFQERV</sequence>
<dbReference type="PROSITE" id="PS50884">
    <property type="entry name" value="ZF_DOF_2"/>
    <property type="match status" value="1"/>
</dbReference>
<feature type="region of interest" description="Disordered" evidence="9">
    <location>
        <begin position="22"/>
        <end position="118"/>
    </location>
</feature>
<dbReference type="AlphaFoldDB" id="A0AAD8HVU1"/>
<keyword evidence="12" id="KW-1185">Reference proteome</keyword>
<feature type="compositionally biased region" description="Polar residues" evidence="9">
    <location>
        <begin position="101"/>
        <end position="115"/>
    </location>
</feature>
<dbReference type="Pfam" id="PF02701">
    <property type="entry name" value="Zn_ribbon_Dof"/>
    <property type="match status" value="1"/>
</dbReference>
<keyword evidence="6" id="KW-0804">Transcription</keyword>
<evidence type="ECO:0000256" key="5">
    <source>
        <dbReference type="ARBA" id="ARBA00023125"/>
    </source>
</evidence>
<dbReference type="InterPro" id="IPR045174">
    <property type="entry name" value="Dof"/>
</dbReference>
<proteinExistence type="predicted"/>
<evidence type="ECO:0000256" key="6">
    <source>
        <dbReference type="ARBA" id="ARBA00023163"/>
    </source>
</evidence>
<dbReference type="GO" id="GO:0003700">
    <property type="term" value="F:DNA-binding transcription factor activity"/>
    <property type="evidence" value="ECO:0007669"/>
    <property type="project" value="InterPro"/>
</dbReference>
<evidence type="ECO:0000256" key="7">
    <source>
        <dbReference type="ARBA" id="ARBA00023242"/>
    </source>
</evidence>
<dbReference type="InterPro" id="IPR003851">
    <property type="entry name" value="Znf_Dof"/>
</dbReference>
<keyword evidence="5 8" id="KW-0238">DNA-binding</keyword>